<dbReference type="InterPro" id="IPR007568">
    <property type="entry name" value="RTA1"/>
</dbReference>
<dbReference type="Proteomes" id="UP001215598">
    <property type="component" value="Unassembled WGS sequence"/>
</dbReference>
<gene>
    <name evidence="6" type="ORF">B0H16DRAFT_1380068</name>
</gene>
<dbReference type="AlphaFoldDB" id="A0AAD7I703"/>
<feature type="transmembrane region" description="Helical" evidence="5">
    <location>
        <begin position="157"/>
        <end position="177"/>
    </location>
</feature>
<feature type="transmembrane region" description="Helical" evidence="5">
    <location>
        <begin position="213"/>
        <end position="231"/>
    </location>
</feature>
<comment type="subcellular location">
    <subcellularLocation>
        <location evidence="1">Membrane</location>
        <topology evidence="1">Multi-pass membrane protein</topology>
    </subcellularLocation>
</comment>
<feature type="transmembrane region" description="Helical" evidence="5">
    <location>
        <begin position="19"/>
        <end position="38"/>
    </location>
</feature>
<feature type="transmembrane region" description="Helical" evidence="5">
    <location>
        <begin position="251"/>
        <end position="270"/>
    </location>
</feature>
<keyword evidence="4 5" id="KW-0472">Membrane</keyword>
<keyword evidence="3 5" id="KW-1133">Transmembrane helix</keyword>
<keyword evidence="7" id="KW-1185">Reference proteome</keyword>
<organism evidence="6 7">
    <name type="scientific">Mycena metata</name>
    <dbReference type="NCBI Taxonomy" id="1033252"/>
    <lineage>
        <taxon>Eukaryota</taxon>
        <taxon>Fungi</taxon>
        <taxon>Dikarya</taxon>
        <taxon>Basidiomycota</taxon>
        <taxon>Agaricomycotina</taxon>
        <taxon>Agaricomycetes</taxon>
        <taxon>Agaricomycetidae</taxon>
        <taxon>Agaricales</taxon>
        <taxon>Marasmiineae</taxon>
        <taxon>Mycenaceae</taxon>
        <taxon>Mycena</taxon>
    </lineage>
</organism>
<name>A0AAD7I703_9AGAR</name>
<dbReference type="GO" id="GO:0016020">
    <property type="term" value="C:membrane"/>
    <property type="evidence" value="ECO:0007669"/>
    <property type="project" value="UniProtKB-SubCell"/>
</dbReference>
<protein>
    <submittedName>
        <fullName evidence="6">RTA1 like protein-domain-containing protein</fullName>
    </submittedName>
</protein>
<evidence type="ECO:0000313" key="7">
    <source>
        <dbReference type="Proteomes" id="UP001215598"/>
    </source>
</evidence>
<dbReference type="EMBL" id="JARKIB010000121">
    <property type="protein sequence ID" value="KAJ7736475.1"/>
    <property type="molecule type" value="Genomic_DNA"/>
</dbReference>
<reference evidence="6" key="1">
    <citation type="submission" date="2023-03" db="EMBL/GenBank/DDBJ databases">
        <title>Massive genome expansion in bonnet fungi (Mycena s.s.) driven by repeated elements and novel gene families across ecological guilds.</title>
        <authorList>
            <consortium name="Lawrence Berkeley National Laboratory"/>
            <person name="Harder C.B."/>
            <person name="Miyauchi S."/>
            <person name="Viragh M."/>
            <person name="Kuo A."/>
            <person name="Thoen E."/>
            <person name="Andreopoulos B."/>
            <person name="Lu D."/>
            <person name="Skrede I."/>
            <person name="Drula E."/>
            <person name="Henrissat B."/>
            <person name="Morin E."/>
            <person name="Kohler A."/>
            <person name="Barry K."/>
            <person name="LaButti K."/>
            <person name="Morin E."/>
            <person name="Salamov A."/>
            <person name="Lipzen A."/>
            <person name="Mereny Z."/>
            <person name="Hegedus B."/>
            <person name="Baldrian P."/>
            <person name="Stursova M."/>
            <person name="Weitz H."/>
            <person name="Taylor A."/>
            <person name="Grigoriev I.V."/>
            <person name="Nagy L.G."/>
            <person name="Martin F."/>
            <person name="Kauserud H."/>
        </authorList>
    </citation>
    <scope>NUCLEOTIDE SEQUENCE</scope>
    <source>
        <strain evidence="6">CBHHK182m</strain>
    </source>
</reference>
<dbReference type="Pfam" id="PF04479">
    <property type="entry name" value="RTA1"/>
    <property type="match status" value="1"/>
</dbReference>
<accession>A0AAD7I703</accession>
<feature type="transmembrane region" description="Helical" evidence="5">
    <location>
        <begin position="121"/>
        <end position="145"/>
    </location>
</feature>
<feature type="transmembrane region" description="Helical" evidence="5">
    <location>
        <begin position="45"/>
        <end position="67"/>
    </location>
</feature>
<keyword evidence="2 5" id="KW-0812">Transmembrane</keyword>
<evidence type="ECO:0000256" key="4">
    <source>
        <dbReference type="ARBA" id="ARBA00023136"/>
    </source>
</evidence>
<dbReference type="PANTHER" id="PTHR31465">
    <property type="entry name" value="PROTEIN RTA1-RELATED"/>
    <property type="match status" value="1"/>
</dbReference>
<evidence type="ECO:0000256" key="5">
    <source>
        <dbReference type="SAM" id="Phobius"/>
    </source>
</evidence>
<sequence length="308" mass="34470">MAEAGQSQAIGGFVPRDDLSIIALSMFAFSAAIHWIHFSRFRRHLFMLTLTIGMTVMTVGFGIRLLYTRSAGSLGIYVFMNMCILLSPCAFLATDYMLLVRLAYTVDEQARRRCLPIRPTLIVRLFVGSDITTFILQGCGGALTAIGGSVANVGEKISMFGLSLQLLSFAIFTALLLNFGWRLRTEFPDWWRPQTAEPPFTLFSWQPCKDWRVLYFTTCATCVGILIRSVFRIVEFAGGYTGFVSIHEGYFYVFDALPLWIAMTLYCFVWPSRFLPVPTSGVISTQGPADADLRIFEVKKDGDEVSPS</sequence>
<evidence type="ECO:0000256" key="3">
    <source>
        <dbReference type="ARBA" id="ARBA00022989"/>
    </source>
</evidence>
<proteinExistence type="predicted"/>
<evidence type="ECO:0000313" key="6">
    <source>
        <dbReference type="EMBL" id="KAJ7736475.1"/>
    </source>
</evidence>
<evidence type="ECO:0000256" key="1">
    <source>
        <dbReference type="ARBA" id="ARBA00004141"/>
    </source>
</evidence>
<dbReference type="PANTHER" id="PTHR31465:SF1">
    <property type="entry name" value="PROTEIN RTA1-RELATED"/>
    <property type="match status" value="1"/>
</dbReference>
<feature type="transmembrane region" description="Helical" evidence="5">
    <location>
        <begin position="79"/>
        <end position="100"/>
    </location>
</feature>
<comment type="caution">
    <text evidence="6">The sequence shown here is derived from an EMBL/GenBank/DDBJ whole genome shotgun (WGS) entry which is preliminary data.</text>
</comment>
<evidence type="ECO:0000256" key="2">
    <source>
        <dbReference type="ARBA" id="ARBA00022692"/>
    </source>
</evidence>